<dbReference type="GeneID" id="52037834"/>
<accession>A0AAX2UKM8</accession>
<dbReference type="EMBL" id="VDBS01000037">
    <property type="protein sequence ID" value="TNB57489.1"/>
    <property type="molecule type" value="Genomic_DNA"/>
</dbReference>
<name>A0AAX2UKM8_9BACT</name>
<dbReference type="Pfam" id="PF09643">
    <property type="entry name" value="YopX"/>
    <property type="match status" value="1"/>
</dbReference>
<dbReference type="KEGG" id="chv:CHELV3228_b0013"/>
<comment type="caution">
    <text evidence="2">The sequence shown here is derived from an EMBL/GenBank/DDBJ whole genome shotgun (WGS) entry which is preliminary data.</text>
</comment>
<proteinExistence type="predicted"/>
<dbReference type="SUPFAM" id="SSF159006">
    <property type="entry name" value="YopX-like"/>
    <property type="match status" value="1"/>
</dbReference>
<reference evidence="2 3" key="1">
    <citation type="submission" date="2019-05" db="EMBL/GenBank/DDBJ databases">
        <title>Draft genomes of eight strains of Campylobacter helveticus isolated from cats and a dog in New Zealand.</title>
        <authorList>
            <person name="Bojanic K."/>
            <person name="Midwinter A.C."/>
            <person name="Biggs P.J."/>
            <person name="Acke E."/>
            <person name="Cornelius A.J."/>
            <person name="Marshall J.C."/>
        </authorList>
    </citation>
    <scope>NUCLEOTIDE SEQUENCE [LARGE SCALE GENOMIC DNA]</scope>
    <source>
        <strain evidence="2 3">ACP123b</strain>
    </source>
</reference>
<feature type="domain" description="YopX protein" evidence="1">
    <location>
        <begin position="162"/>
        <end position="235"/>
    </location>
</feature>
<dbReference type="Gene3D" id="2.30.30.290">
    <property type="entry name" value="YopX-like domains"/>
    <property type="match status" value="1"/>
</dbReference>
<dbReference type="Proteomes" id="UP000306813">
    <property type="component" value="Unassembled WGS sequence"/>
</dbReference>
<sequence length="281" mass="33237">MKEKAKIILEQNIELLNSIHNIVEFFKKHKNLKIYENSFNLGNNESYEYFHLSFIRSKKYNDCLDFTINNHTHRKLVFEEVEYKEILKTLILVLINIYKLKDFENLKDFDFRILKRKNERGNYASCNNDECVCNIAFLYGDEAKFRLGEFILSDEKTGQETQVELYTGYKDSKGNKIYAGDIVSAGGTISVIDFEETEFIPRDTYSARKITGLDEYLNHTPCIVLGNIHENKDLIDFKKYQKALQKQQTFLQQKTFLREQLSDEDIERIMDSCMKEMKKKK</sequence>
<dbReference type="RefSeq" id="WP_082200886.1">
    <property type="nucleotide sequence ID" value="NZ_CP020480.1"/>
</dbReference>
<gene>
    <name evidence="2" type="ORF">FDW42_04945</name>
</gene>
<dbReference type="InterPro" id="IPR023385">
    <property type="entry name" value="YopX-like_C"/>
</dbReference>
<evidence type="ECO:0000313" key="3">
    <source>
        <dbReference type="Proteomes" id="UP000306813"/>
    </source>
</evidence>
<evidence type="ECO:0000313" key="2">
    <source>
        <dbReference type="EMBL" id="TNB57489.1"/>
    </source>
</evidence>
<protein>
    <recommendedName>
        <fullName evidence="1">YopX protein domain-containing protein</fullName>
    </recommendedName>
</protein>
<organism evidence="2 3">
    <name type="scientific">Campylobacter helveticus</name>
    <dbReference type="NCBI Taxonomy" id="28898"/>
    <lineage>
        <taxon>Bacteria</taxon>
        <taxon>Pseudomonadati</taxon>
        <taxon>Campylobacterota</taxon>
        <taxon>Epsilonproteobacteria</taxon>
        <taxon>Campylobacterales</taxon>
        <taxon>Campylobacteraceae</taxon>
        <taxon>Campylobacter</taxon>
    </lineage>
</organism>
<dbReference type="AlphaFoldDB" id="A0AAX2UKM8"/>
<evidence type="ECO:0000259" key="1">
    <source>
        <dbReference type="Pfam" id="PF09643"/>
    </source>
</evidence>
<dbReference type="InterPro" id="IPR019096">
    <property type="entry name" value="YopX_protein"/>
</dbReference>